<dbReference type="HAMAP" id="MF_01987">
    <property type="entry name" value="Ribokinase"/>
    <property type="match status" value="1"/>
</dbReference>
<comment type="caution">
    <text evidence="14">The sequence shown here is derived from an EMBL/GenBank/DDBJ whole genome shotgun (WGS) entry which is preliminary data.</text>
</comment>
<protein>
    <recommendedName>
        <fullName evidence="3 12">Ribokinase</fullName>
        <shortName evidence="12">RK</shortName>
        <ecNumber evidence="2 12">2.7.1.15</ecNumber>
    </recommendedName>
</protein>
<evidence type="ECO:0000313" key="14">
    <source>
        <dbReference type="EMBL" id="EDN62156.1"/>
    </source>
</evidence>
<feature type="binding site" evidence="12">
    <location>
        <begin position="38"/>
        <end position="42"/>
    </location>
    <ligand>
        <name>substrate</name>
    </ligand>
</feature>
<dbReference type="CDD" id="cd01174">
    <property type="entry name" value="ribokinase"/>
    <property type="match status" value="1"/>
</dbReference>
<dbReference type="HOGENOM" id="CLU_027634_2_0_1"/>
<dbReference type="SUPFAM" id="SSF53613">
    <property type="entry name" value="Ribokinase-like"/>
    <property type="match status" value="1"/>
</dbReference>
<feature type="binding site" evidence="12">
    <location>
        <position position="279"/>
    </location>
    <ligand>
        <name>K(+)</name>
        <dbReference type="ChEBI" id="CHEBI:29103"/>
    </ligand>
</feature>
<reference evidence="14 15" key="1">
    <citation type="journal article" date="2007" name="Proc. Natl. Acad. Sci. U.S.A.">
        <title>Genome sequencing and comparative analysis of Saccharomyces cerevisiae strain YJM789.</title>
        <authorList>
            <person name="Wei W."/>
            <person name="McCusker J.H."/>
            <person name="Hyman R.W."/>
            <person name="Jones T."/>
            <person name="Ning Y."/>
            <person name="Cao Z."/>
            <person name="Gu Z."/>
            <person name="Bruno D."/>
            <person name="Miranda M."/>
            <person name="Nguyen M."/>
            <person name="Wilhelmy J."/>
            <person name="Komp C."/>
            <person name="Tamse R."/>
            <person name="Wang X."/>
            <person name="Jia P."/>
            <person name="Luedi P."/>
            <person name="Oefner P.J."/>
            <person name="David L."/>
            <person name="Dietrich F.S."/>
            <person name="Li Y."/>
            <person name="Davis R.W."/>
            <person name="Steinmetz L.M."/>
        </authorList>
    </citation>
    <scope>NUCLEOTIDE SEQUENCE [LARGE SCALE GENOMIC DNA]</scope>
    <source>
        <strain evidence="14 15">YJM789</strain>
    </source>
</reference>
<dbReference type="PANTHER" id="PTHR10584">
    <property type="entry name" value="SUGAR KINASE"/>
    <property type="match status" value="1"/>
</dbReference>
<comment type="activity regulation">
    <text evidence="12">Activated by a monovalent cation that binds near, but not in, the active site. The most likely occupant of the site in vivo is potassium. Ion binding induces a conformational change that may alter substrate affinity.</text>
</comment>
<gene>
    <name evidence="12 14" type="primary">RBK1</name>
    <name evidence="14" type="ORF">SCY_0610</name>
</gene>
<dbReference type="GO" id="GO:0004747">
    <property type="term" value="F:ribokinase activity"/>
    <property type="evidence" value="ECO:0007669"/>
    <property type="project" value="UniProtKB-UniRule"/>
</dbReference>
<keyword evidence="7 12" id="KW-0418">Kinase</keyword>
<feature type="binding site" evidence="12">
    <location>
        <begin position="248"/>
        <end position="253"/>
    </location>
    <ligand>
        <name>ATP</name>
        <dbReference type="ChEBI" id="CHEBI:30616"/>
    </ligand>
</feature>
<comment type="caution">
    <text evidence="12">Lacks conserved residue(s) required for the propagation of feature annotation.</text>
</comment>
<feature type="binding site" evidence="12">
    <location>
        <position position="318"/>
    </location>
    <ligand>
        <name>K(+)</name>
        <dbReference type="ChEBI" id="CHEBI:29103"/>
    </ligand>
</feature>
<sequence length="333" mass="36946">MGITVIGSLNYDLDTFTDRLPNAGETFRANHFETHAGGKGLNQAAAIGKLKNPSSRYSVRMIGNVGNDTFGKQLKDTLSDCGVDITHVGTYEGINTGTATILIEEKAGGQNRILIVEGANSKTIYDSKQLCEIFPEGKEEEEYVVFQHEIPDPLSIIKWIHANRPNFQIVYNPSPFKAMRKKDWELVDLLVVNEIEGLQIVESVFDNELVEEIREKIKDDFLGEYRKICELLYEKLMNRKKRGIVVMTLGSKGVLFCSHESPEVQFLPAIENVSVVDTTGAGDTFLGGLVTQLYQGETLSTAIKFSTLASSLTIQRKGAAESMPLYKDVQKDA</sequence>
<dbReference type="Gene3D" id="3.40.1190.20">
    <property type="match status" value="1"/>
</dbReference>
<evidence type="ECO:0000256" key="10">
    <source>
        <dbReference type="ARBA" id="ARBA00022958"/>
    </source>
</evidence>
<dbReference type="GO" id="GO:0005737">
    <property type="term" value="C:cytoplasm"/>
    <property type="evidence" value="ECO:0007669"/>
    <property type="project" value="UniProtKB-SubCell"/>
</dbReference>
<dbReference type="PROSITE" id="PS00584">
    <property type="entry name" value="PFKB_KINASES_2"/>
    <property type="match status" value="1"/>
</dbReference>
<dbReference type="InterPro" id="IPR011611">
    <property type="entry name" value="PfkB_dom"/>
</dbReference>
<dbReference type="EC" id="2.7.1.15" evidence="2 12"/>
<feature type="binding site" evidence="12">
    <location>
        <position position="193"/>
    </location>
    <ligand>
        <name>ATP</name>
        <dbReference type="ChEBI" id="CHEBI:30616"/>
    </ligand>
</feature>
<evidence type="ECO:0000256" key="5">
    <source>
        <dbReference type="ARBA" id="ARBA00022723"/>
    </source>
</evidence>
<comment type="function">
    <text evidence="12">Catalyzes the phosphorylation of ribose at O-5 in a reaction requiring ATP and magnesium. The resulting D-ribose-5-phosphate can then be used either for sythesis of nucleotides, histidine, and tryptophan, or as a component of the pentose phosphate pathway.</text>
</comment>
<keyword evidence="12" id="KW-0963">Cytoplasm</keyword>
<keyword evidence="8 12" id="KW-0067">ATP-binding</keyword>
<keyword evidence="11 12" id="KW-0119">Carbohydrate metabolism</keyword>
<keyword evidence="12" id="KW-0539">Nucleus</keyword>
<dbReference type="InterPro" id="IPR029056">
    <property type="entry name" value="Ribokinase-like"/>
</dbReference>
<organism evidence="14 15">
    <name type="scientific">Saccharomyces cerevisiae (strain YJM789)</name>
    <name type="common">Baker's yeast</name>
    <dbReference type="NCBI Taxonomy" id="307796"/>
    <lineage>
        <taxon>Eukaryota</taxon>
        <taxon>Fungi</taxon>
        <taxon>Dikarya</taxon>
        <taxon>Ascomycota</taxon>
        <taxon>Saccharomycotina</taxon>
        <taxon>Saccharomycetes</taxon>
        <taxon>Saccharomycetales</taxon>
        <taxon>Saccharomycetaceae</taxon>
        <taxon>Saccharomyces</taxon>
    </lineage>
</organism>
<dbReference type="PRINTS" id="PR00990">
    <property type="entry name" value="RIBOKINASE"/>
</dbReference>
<evidence type="ECO:0000259" key="13">
    <source>
        <dbReference type="Pfam" id="PF00294"/>
    </source>
</evidence>
<feature type="active site" description="Proton acceptor" evidence="12">
    <location>
        <position position="283"/>
    </location>
</feature>
<dbReference type="PANTHER" id="PTHR10584:SF166">
    <property type="entry name" value="RIBOKINASE"/>
    <property type="match status" value="1"/>
</dbReference>
<dbReference type="Proteomes" id="UP000007060">
    <property type="component" value="Unassembled WGS sequence"/>
</dbReference>
<feature type="binding site" evidence="12">
    <location>
        <position position="322"/>
    </location>
    <ligand>
        <name>K(+)</name>
        <dbReference type="ChEBI" id="CHEBI:29103"/>
    </ligand>
</feature>
<feature type="binding site" evidence="12">
    <location>
        <position position="277"/>
    </location>
    <ligand>
        <name>K(+)</name>
        <dbReference type="ChEBI" id="CHEBI:29103"/>
    </ligand>
</feature>
<comment type="cofactor">
    <cofactor evidence="12">
        <name>Mg(2+)</name>
        <dbReference type="ChEBI" id="CHEBI:18420"/>
    </cofactor>
    <text evidence="12">Requires a divalent cation, most likely magnesium in vivo, as an electrophilic catalyst to aid phosphoryl group transfer. It is the chelate of the metal and the nucleotide that is the actual substrate.</text>
</comment>
<comment type="catalytic activity">
    <reaction evidence="12">
        <text>D-ribose + ATP = D-ribose 5-phosphate + ADP + H(+)</text>
        <dbReference type="Rhea" id="RHEA:13697"/>
        <dbReference type="ChEBI" id="CHEBI:15378"/>
        <dbReference type="ChEBI" id="CHEBI:30616"/>
        <dbReference type="ChEBI" id="CHEBI:47013"/>
        <dbReference type="ChEBI" id="CHEBI:78346"/>
        <dbReference type="ChEBI" id="CHEBI:456216"/>
        <dbReference type="EC" id="2.7.1.15"/>
    </reaction>
</comment>
<evidence type="ECO:0000313" key="15">
    <source>
        <dbReference type="Proteomes" id="UP000007060"/>
    </source>
</evidence>
<dbReference type="InterPro" id="IPR011877">
    <property type="entry name" value="Ribokinase"/>
</dbReference>
<feature type="binding site" evidence="12">
    <location>
        <position position="316"/>
    </location>
    <ligand>
        <name>K(+)</name>
        <dbReference type="ChEBI" id="CHEBI:29103"/>
    </ligand>
</feature>
<dbReference type="InterPro" id="IPR002139">
    <property type="entry name" value="Ribo/fructo_kinase"/>
</dbReference>
<evidence type="ECO:0000256" key="1">
    <source>
        <dbReference type="ARBA" id="ARBA00005380"/>
    </source>
</evidence>
<feature type="binding site" evidence="12">
    <location>
        <position position="313"/>
    </location>
    <ligand>
        <name>K(+)</name>
        <dbReference type="ChEBI" id="CHEBI:29103"/>
    </ligand>
</feature>
<keyword evidence="6 12" id="KW-0547">Nucleotide-binding</keyword>
<feature type="domain" description="Carbohydrate kinase PfkB" evidence="13">
    <location>
        <begin position="3"/>
        <end position="324"/>
    </location>
</feature>
<comment type="subunit">
    <text evidence="12">Homodimer.</text>
</comment>
<evidence type="ECO:0000256" key="9">
    <source>
        <dbReference type="ARBA" id="ARBA00022842"/>
    </source>
</evidence>
<evidence type="ECO:0000256" key="11">
    <source>
        <dbReference type="ARBA" id="ARBA00023277"/>
    </source>
</evidence>
<evidence type="ECO:0000256" key="4">
    <source>
        <dbReference type="ARBA" id="ARBA00022679"/>
    </source>
</evidence>
<feature type="binding site" evidence="12">
    <location>
        <begin position="282"/>
        <end position="283"/>
    </location>
    <ligand>
        <name>ATP</name>
        <dbReference type="ChEBI" id="CHEBI:30616"/>
    </ligand>
</feature>
<evidence type="ECO:0000256" key="2">
    <source>
        <dbReference type="ARBA" id="ARBA00012035"/>
    </source>
</evidence>
<keyword evidence="5 12" id="KW-0479">Metal-binding</keyword>
<evidence type="ECO:0000256" key="3">
    <source>
        <dbReference type="ARBA" id="ARBA00016943"/>
    </source>
</evidence>
<comment type="subcellular location">
    <subcellularLocation>
        <location evidence="12">Cytoplasm</location>
    </subcellularLocation>
    <subcellularLocation>
        <location evidence="12">Nucleus</location>
    </subcellularLocation>
</comment>
<dbReference type="OrthoDB" id="415590at2759"/>
<dbReference type="GO" id="GO:0005524">
    <property type="term" value="F:ATP binding"/>
    <property type="evidence" value="ECO:0007669"/>
    <property type="project" value="UniProtKB-UniRule"/>
</dbReference>
<evidence type="ECO:0000256" key="7">
    <source>
        <dbReference type="ARBA" id="ARBA00022777"/>
    </source>
</evidence>
<dbReference type="GO" id="GO:0046872">
    <property type="term" value="F:metal ion binding"/>
    <property type="evidence" value="ECO:0007669"/>
    <property type="project" value="UniProtKB-KW"/>
</dbReference>
<dbReference type="Pfam" id="PF00294">
    <property type="entry name" value="PfkB"/>
    <property type="match status" value="1"/>
</dbReference>
<feature type="binding site" evidence="12">
    <location>
        <position position="149"/>
    </location>
    <ligand>
        <name>substrate</name>
    </ligand>
</feature>
<comment type="similarity">
    <text evidence="1">Belongs to the carbohydrate kinase pfkB family.</text>
</comment>
<dbReference type="InterPro" id="IPR002173">
    <property type="entry name" value="Carboh/pur_kinase_PfkB_CS"/>
</dbReference>
<comment type="pathway">
    <text evidence="12">Carbohydrate metabolism; D-ribose degradation; D-ribose 5-phosphate from beta-D-ribopyranose: step 2/2.</text>
</comment>
<keyword evidence="10 12" id="KW-0630">Potassium</keyword>
<dbReference type="FunFam" id="3.40.1190.20:FF:000071">
    <property type="entry name" value="Ribokinase"/>
    <property type="match status" value="1"/>
</dbReference>
<evidence type="ECO:0000256" key="6">
    <source>
        <dbReference type="ARBA" id="ARBA00022741"/>
    </source>
</evidence>
<dbReference type="GO" id="GO:0019303">
    <property type="term" value="P:D-ribose catabolic process"/>
    <property type="evidence" value="ECO:0007669"/>
    <property type="project" value="UniProtKB-UniRule"/>
</dbReference>
<dbReference type="AlphaFoldDB" id="A6ZTL7"/>
<dbReference type="EMBL" id="AAFW02000089">
    <property type="protein sequence ID" value="EDN62156.1"/>
    <property type="molecule type" value="Genomic_DNA"/>
</dbReference>
<comment type="similarity">
    <text evidence="12">Belongs to the carbohydrate kinase PfkB family. Ribokinase subfamily.</text>
</comment>
<accession>A6ZTL7</accession>
<name>A6ZTL7_YEAS7</name>
<feature type="binding site" evidence="12">
    <location>
        <begin position="10"/>
        <end position="12"/>
    </location>
    <ligand>
        <name>substrate</name>
    </ligand>
</feature>
<keyword evidence="4 12" id="KW-0808">Transferase</keyword>
<proteinExistence type="inferred from homology"/>
<evidence type="ECO:0000256" key="12">
    <source>
        <dbReference type="HAMAP-Rule" id="MF_03215"/>
    </source>
</evidence>
<evidence type="ECO:0000256" key="8">
    <source>
        <dbReference type="ARBA" id="ARBA00022840"/>
    </source>
</evidence>
<dbReference type="GO" id="GO:0005634">
    <property type="term" value="C:nucleus"/>
    <property type="evidence" value="ECO:0007669"/>
    <property type="project" value="UniProtKB-SubCell"/>
</dbReference>
<keyword evidence="9 12" id="KW-0460">Magnesium</keyword>
<dbReference type="UniPathway" id="UPA00916">
    <property type="reaction ID" value="UER00889"/>
</dbReference>
<feature type="binding site" evidence="12">
    <location>
        <position position="283"/>
    </location>
    <ligand>
        <name>substrate</name>
    </ligand>
</feature>